<dbReference type="InterPro" id="IPR011990">
    <property type="entry name" value="TPR-like_helical_dom_sf"/>
</dbReference>
<dbReference type="Gene3D" id="1.25.40.10">
    <property type="entry name" value="Tetratricopeptide repeat domain"/>
    <property type="match status" value="1"/>
</dbReference>
<reference evidence="1" key="1">
    <citation type="submission" date="2022-10" db="EMBL/GenBank/DDBJ databases">
        <title>The complete genomes of actinobacterial strains from the NBC collection.</title>
        <authorList>
            <person name="Joergensen T.S."/>
            <person name="Alvarez Arevalo M."/>
            <person name="Sterndorff E.B."/>
            <person name="Faurdal D."/>
            <person name="Vuksanovic O."/>
            <person name="Mourched A.-S."/>
            <person name="Charusanti P."/>
            <person name="Shaw S."/>
            <person name="Blin K."/>
            <person name="Weber T."/>
        </authorList>
    </citation>
    <scope>NUCLEOTIDE SEQUENCE</scope>
    <source>
        <strain evidence="1">NBC_00222</strain>
    </source>
</reference>
<organism evidence="1 2">
    <name type="scientific">Kitasatospora purpeofusca</name>
    <dbReference type="NCBI Taxonomy" id="67352"/>
    <lineage>
        <taxon>Bacteria</taxon>
        <taxon>Bacillati</taxon>
        <taxon>Actinomycetota</taxon>
        <taxon>Actinomycetes</taxon>
        <taxon>Kitasatosporales</taxon>
        <taxon>Streptomycetaceae</taxon>
        <taxon>Kitasatospora</taxon>
    </lineage>
</organism>
<dbReference type="EMBL" id="CP108110">
    <property type="protein sequence ID" value="WUQ83130.1"/>
    <property type="molecule type" value="Genomic_DNA"/>
</dbReference>
<dbReference type="RefSeq" id="WP_328954163.1">
    <property type="nucleotide sequence ID" value="NZ_CP108110.1"/>
</dbReference>
<protein>
    <submittedName>
        <fullName evidence="1">Helix-turn-helix transcriptional regulator</fullName>
    </submittedName>
</protein>
<sequence length="421" mass="46250">MGDNAALRRRLVELGLSHAELAHRVNRHIEKVTGRYGSCSQRTVRDWLSGRTSWPHQRQRASLEAVFDCTAEELGFTPRVAKRPAPQPEEDLRRRTFITSGPVAAAASAFPSSNTRTMLGASDVLRLRAGLETLHALDDNQGGHAALERAALARAEQVLTALRTSSATERVRRRLFSVAADFTAMASWSCIDARALDDAQRHLDTCMRLAGLAQDSTAQFKAWNLIAMLSNQRGRHADAVAAAHAARAAGITRRDPMFSSLAHARAAVGYSNVGERQAAVRSLGLANEALSRTRQESRPSWMAFYGPAELHALTALVHDRLGENQEAEGASHQALAMLPSQFRRNRSLITARLALAQLRQGDLELAAATASTVFELMDGAPLPGRLRTLLGDFHRGLLTTSENSRAAREWGDRYRTEWSRR</sequence>
<name>A0ABZ1TXP8_9ACTN</name>
<gene>
    <name evidence="1" type="ORF">OHA16_09165</name>
</gene>
<keyword evidence="2" id="KW-1185">Reference proteome</keyword>
<accession>A0ABZ1TXP8</accession>
<dbReference type="SUPFAM" id="SSF48452">
    <property type="entry name" value="TPR-like"/>
    <property type="match status" value="1"/>
</dbReference>
<evidence type="ECO:0000313" key="1">
    <source>
        <dbReference type="EMBL" id="WUQ83130.1"/>
    </source>
</evidence>
<dbReference type="Proteomes" id="UP001432222">
    <property type="component" value="Chromosome"/>
</dbReference>
<evidence type="ECO:0000313" key="2">
    <source>
        <dbReference type="Proteomes" id="UP001432222"/>
    </source>
</evidence>
<proteinExistence type="predicted"/>
<dbReference type="InterPro" id="IPR001387">
    <property type="entry name" value="Cro/C1-type_HTH"/>
</dbReference>
<dbReference type="CDD" id="cd00093">
    <property type="entry name" value="HTH_XRE"/>
    <property type="match status" value="1"/>
</dbReference>